<dbReference type="Proteomes" id="UP000277580">
    <property type="component" value="Unassembled WGS sequence"/>
</dbReference>
<dbReference type="EMBL" id="ML119285">
    <property type="protein sequence ID" value="RPB06552.1"/>
    <property type="molecule type" value="Genomic_DNA"/>
</dbReference>
<dbReference type="InterPro" id="IPR035992">
    <property type="entry name" value="Ricin_B-like_lectins"/>
</dbReference>
<keyword evidence="2" id="KW-1185">Reference proteome</keyword>
<evidence type="ECO:0000313" key="2">
    <source>
        <dbReference type="Proteomes" id="UP000277580"/>
    </source>
</evidence>
<dbReference type="OrthoDB" id="5442525at2759"/>
<organism evidence="1 2">
    <name type="scientific">Morchella conica CCBAS932</name>
    <dbReference type="NCBI Taxonomy" id="1392247"/>
    <lineage>
        <taxon>Eukaryota</taxon>
        <taxon>Fungi</taxon>
        <taxon>Dikarya</taxon>
        <taxon>Ascomycota</taxon>
        <taxon>Pezizomycotina</taxon>
        <taxon>Pezizomycetes</taxon>
        <taxon>Pezizales</taxon>
        <taxon>Morchellaceae</taxon>
        <taxon>Morchella</taxon>
    </lineage>
</organism>
<dbReference type="CDD" id="cd00161">
    <property type="entry name" value="beta-trefoil_Ricin-like"/>
    <property type="match status" value="1"/>
</dbReference>
<accession>A0A3N4KB33</accession>
<protein>
    <recommendedName>
        <fullName evidence="3">Ricin B lectin domain-containing protein</fullName>
    </recommendedName>
</protein>
<gene>
    <name evidence="1" type="ORF">P167DRAFT_569101</name>
</gene>
<dbReference type="SUPFAM" id="SSF50370">
    <property type="entry name" value="Ricin B-like lectins"/>
    <property type="match status" value="1"/>
</dbReference>
<reference evidence="1 2" key="1">
    <citation type="journal article" date="2018" name="Nat. Ecol. Evol.">
        <title>Pezizomycetes genomes reveal the molecular basis of ectomycorrhizal truffle lifestyle.</title>
        <authorList>
            <person name="Murat C."/>
            <person name="Payen T."/>
            <person name="Noel B."/>
            <person name="Kuo A."/>
            <person name="Morin E."/>
            <person name="Chen J."/>
            <person name="Kohler A."/>
            <person name="Krizsan K."/>
            <person name="Balestrini R."/>
            <person name="Da Silva C."/>
            <person name="Montanini B."/>
            <person name="Hainaut M."/>
            <person name="Levati E."/>
            <person name="Barry K.W."/>
            <person name="Belfiori B."/>
            <person name="Cichocki N."/>
            <person name="Clum A."/>
            <person name="Dockter R.B."/>
            <person name="Fauchery L."/>
            <person name="Guy J."/>
            <person name="Iotti M."/>
            <person name="Le Tacon F."/>
            <person name="Lindquist E.A."/>
            <person name="Lipzen A."/>
            <person name="Malagnac F."/>
            <person name="Mello A."/>
            <person name="Molinier V."/>
            <person name="Miyauchi S."/>
            <person name="Poulain J."/>
            <person name="Riccioni C."/>
            <person name="Rubini A."/>
            <person name="Sitrit Y."/>
            <person name="Splivallo R."/>
            <person name="Traeger S."/>
            <person name="Wang M."/>
            <person name="Zifcakova L."/>
            <person name="Wipf D."/>
            <person name="Zambonelli A."/>
            <person name="Paolocci F."/>
            <person name="Nowrousian M."/>
            <person name="Ottonello S."/>
            <person name="Baldrian P."/>
            <person name="Spatafora J.W."/>
            <person name="Henrissat B."/>
            <person name="Nagy L.G."/>
            <person name="Aury J.M."/>
            <person name="Wincker P."/>
            <person name="Grigoriev I.V."/>
            <person name="Bonfante P."/>
            <person name="Martin F.M."/>
        </authorList>
    </citation>
    <scope>NUCLEOTIDE SEQUENCE [LARGE SCALE GENOMIC DNA]</scope>
    <source>
        <strain evidence="1 2">CCBAS932</strain>
    </source>
</reference>
<evidence type="ECO:0008006" key="3">
    <source>
        <dbReference type="Google" id="ProtNLM"/>
    </source>
</evidence>
<dbReference type="InParanoid" id="A0A3N4KB33"/>
<dbReference type="Gene3D" id="2.80.10.50">
    <property type="match status" value="1"/>
</dbReference>
<proteinExistence type="predicted"/>
<evidence type="ECO:0000313" key="1">
    <source>
        <dbReference type="EMBL" id="RPB06552.1"/>
    </source>
</evidence>
<sequence length="452" mass="51662">MSERLRAGAYIIRNKYRSLVLHAQIAEFGKEEGSSVVVIGRDESVYRYQQIWWIEPIPYQEHINSYMITNTGTGQALELTGGKLEINKNVGGARQRWWIERFTGDDERIYYNIISIGDERIMHITPADVGCGRPALCTGDGESDSDTQSWEFLKPVVAIPPGWVRIMNISTGHVLCHDYNTSPPVLIPPPAQLPPQYRETWGTQWCFHKILNPGPWNDKATARLAWVVKNRLTDAVLHVQEDKYNVWTVQASGNQEYNEYQSWSLEFDEDGNWIIRNEEMFCLLEEGSKLQGQIPGNELICKDKRFSRTGGKSWLIRSVVEVDDGSPVDACGPVDAVPVRTPAPNIQVMILPHNHPQVEQIKGELYVWNRNNSEQHTLDSWAWHCHREDQAILVLGQGKETVEVGRIKQKTGVVKFRRELFLDTKLRMQRAITILGRGTEDGEKEITTIIFE</sequence>
<dbReference type="AlphaFoldDB" id="A0A3N4KB33"/>
<name>A0A3N4KB33_9PEZI</name>